<dbReference type="GO" id="GO:0004252">
    <property type="term" value="F:serine-type endopeptidase activity"/>
    <property type="evidence" value="ECO:0007669"/>
    <property type="project" value="InterPro"/>
</dbReference>
<protein>
    <submittedName>
        <fullName evidence="6">Putative peptidase</fullName>
    </submittedName>
</protein>
<dbReference type="InterPro" id="IPR001375">
    <property type="entry name" value="Peptidase_S9_cat"/>
</dbReference>
<sequence>MTDENTIDDPHLWLEDVTGDEALDWVRAHNQPTVDELTSSDRFAEMEADTLEILSSDDRIPYVRRRGEFLYNFWVDTTNPYGLWRRTTLESYRSDDTVWDVLIDVDALREAEGENWVWGGAAMLRPDYDRALISLSRGGADASVVREFDVPSRTWVDDGFALPENKSSVGWIDRDTVYVGTDFGEQPDGAGSWTSSGYPRVVKRWSRGTDLTDAVTVFTGEVDDVAVGAVFDSTPGFERHFAYRSTDFYNADQFEIRDGELIKVDIPSDADFSLRHDVMLVSPKSAWTVDGVERAAGSLLAFDYNAFLAGDRTHTVLFEPDAHTSLETYAVTQSRLILVTLHDVATRLQAVEFDTWTPTELAGVPEFATIGVLDTDADHSDEIWLSSSSFTQAPTLLYGDARTGVEPIKSSPERFDASGVSTRQYFATSDDGTEVPYFVIKRDDVEQGPTLLYGYGGFENSLTPGYLAVAARSWITRGGIYVYANIRGGGEYGPQWHTQAVKAGRHLVYEDFSSIARDLVDRGLTTPAQLAAQGGSNGGLLMGVMATSYPELFGALVCQVPLIDMKRYHLLLAGASWMAEYGDPDDPAEWEFISEYSPYQRVSSDPAYPQLLVTTSTRDDRVHPGHARKFTAALEAAGQPVRYYENIEGGHGGAADNKQAAFKSALAYEFLWRTVGRS</sequence>
<dbReference type="RefSeq" id="WP_161895134.1">
    <property type="nucleotide sequence ID" value="NZ_BJOV01000003.1"/>
</dbReference>
<evidence type="ECO:0000256" key="1">
    <source>
        <dbReference type="ARBA" id="ARBA00022670"/>
    </source>
</evidence>
<evidence type="ECO:0000256" key="2">
    <source>
        <dbReference type="ARBA" id="ARBA00022801"/>
    </source>
</evidence>
<evidence type="ECO:0000256" key="3">
    <source>
        <dbReference type="ARBA" id="ARBA00022825"/>
    </source>
</evidence>
<reference evidence="7" key="1">
    <citation type="submission" date="2019-06" db="EMBL/GenBank/DDBJ databases">
        <title>Gordonia isolated from sludge of a wastewater treatment plant.</title>
        <authorList>
            <person name="Tamura T."/>
            <person name="Aoyama K."/>
            <person name="Kang Y."/>
            <person name="Saito S."/>
            <person name="Akiyama N."/>
            <person name="Yazawa K."/>
            <person name="Gonoi T."/>
            <person name="Mikami Y."/>
        </authorList>
    </citation>
    <scope>NUCLEOTIDE SEQUENCE [LARGE SCALE GENOMIC DNA]</scope>
    <source>
        <strain evidence="7">NBRC 107696</strain>
    </source>
</reference>
<dbReference type="Proteomes" id="UP000444960">
    <property type="component" value="Unassembled WGS sequence"/>
</dbReference>
<evidence type="ECO:0000313" key="7">
    <source>
        <dbReference type="Proteomes" id="UP000444960"/>
    </source>
</evidence>
<dbReference type="OrthoDB" id="9801421at2"/>
<dbReference type="EMBL" id="BJOV01000003">
    <property type="protein sequence ID" value="GEE01328.1"/>
    <property type="molecule type" value="Genomic_DNA"/>
</dbReference>
<feature type="domain" description="Peptidase S9A N-terminal" evidence="5">
    <location>
        <begin position="4"/>
        <end position="228"/>
    </location>
</feature>
<keyword evidence="7" id="KW-1185">Reference proteome</keyword>
<comment type="caution">
    <text evidence="6">The sequence shown here is derived from an EMBL/GenBank/DDBJ whole genome shotgun (WGS) entry which is preliminary data.</text>
</comment>
<evidence type="ECO:0000313" key="6">
    <source>
        <dbReference type="EMBL" id="GEE01328.1"/>
    </source>
</evidence>
<dbReference type="InterPro" id="IPR002470">
    <property type="entry name" value="Peptidase_S9A"/>
</dbReference>
<feature type="domain" description="Peptidase S9 prolyl oligopeptidase catalytic" evidence="4">
    <location>
        <begin position="474"/>
        <end position="676"/>
    </location>
</feature>
<dbReference type="PANTHER" id="PTHR42881:SF13">
    <property type="entry name" value="PROLYL ENDOPEPTIDASE"/>
    <property type="match status" value="1"/>
</dbReference>
<keyword evidence="2" id="KW-0378">Hydrolase</keyword>
<dbReference type="PANTHER" id="PTHR42881">
    <property type="entry name" value="PROLYL ENDOPEPTIDASE"/>
    <property type="match status" value="1"/>
</dbReference>
<dbReference type="Gene3D" id="3.40.50.1820">
    <property type="entry name" value="alpha/beta hydrolase"/>
    <property type="match status" value="1"/>
</dbReference>
<evidence type="ECO:0000259" key="4">
    <source>
        <dbReference type="Pfam" id="PF00326"/>
    </source>
</evidence>
<dbReference type="GO" id="GO:0005829">
    <property type="term" value="C:cytosol"/>
    <property type="evidence" value="ECO:0007669"/>
    <property type="project" value="TreeGrafter"/>
</dbReference>
<dbReference type="SUPFAM" id="SSF50993">
    <property type="entry name" value="Peptidase/esterase 'gauge' domain"/>
    <property type="match status" value="1"/>
</dbReference>
<dbReference type="InterPro" id="IPR023302">
    <property type="entry name" value="Pept_S9A_N"/>
</dbReference>
<dbReference type="GO" id="GO:0006508">
    <property type="term" value="P:proteolysis"/>
    <property type="evidence" value="ECO:0007669"/>
    <property type="project" value="UniProtKB-KW"/>
</dbReference>
<name>A0A7I9V7G6_9ACTN</name>
<dbReference type="PRINTS" id="PR00862">
    <property type="entry name" value="PROLIGOPTASE"/>
</dbReference>
<dbReference type="Pfam" id="PF02897">
    <property type="entry name" value="Peptidase_S9_N"/>
    <property type="match status" value="1"/>
</dbReference>
<organism evidence="6 7">
    <name type="scientific">Gordonia spumicola</name>
    <dbReference type="NCBI Taxonomy" id="589161"/>
    <lineage>
        <taxon>Bacteria</taxon>
        <taxon>Bacillati</taxon>
        <taxon>Actinomycetota</taxon>
        <taxon>Actinomycetes</taxon>
        <taxon>Mycobacteriales</taxon>
        <taxon>Gordoniaceae</taxon>
        <taxon>Gordonia</taxon>
    </lineage>
</organism>
<dbReference type="Gene3D" id="2.130.10.120">
    <property type="entry name" value="Prolyl oligopeptidase, N-terminal domain"/>
    <property type="match status" value="1"/>
</dbReference>
<accession>A0A7I9V7G6</accession>
<dbReference type="AlphaFoldDB" id="A0A7I9V7G6"/>
<evidence type="ECO:0000259" key="5">
    <source>
        <dbReference type="Pfam" id="PF02897"/>
    </source>
</evidence>
<dbReference type="Pfam" id="PF00326">
    <property type="entry name" value="Peptidase_S9"/>
    <property type="match status" value="1"/>
</dbReference>
<dbReference type="InterPro" id="IPR029058">
    <property type="entry name" value="AB_hydrolase_fold"/>
</dbReference>
<gene>
    <name evidence="6" type="ORF">nbrc107696_17740</name>
</gene>
<dbReference type="GO" id="GO:0070012">
    <property type="term" value="F:oligopeptidase activity"/>
    <property type="evidence" value="ECO:0007669"/>
    <property type="project" value="TreeGrafter"/>
</dbReference>
<dbReference type="SUPFAM" id="SSF53474">
    <property type="entry name" value="alpha/beta-Hydrolases"/>
    <property type="match status" value="1"/>
</dbReference>
<dbReference type="InterPro" id="IPR051167">
    <property type="entry name" value="Prolyl_oligopep/macrocyclase"/>
</dbReference>
<proteinExistence type="predicted"/>
<keyword evidence="3" id="KW-0720">Serine protease</keyword>
<keyword evidence="1" id="KW-0645">Protease</keyword>